<dbReference type="EMBL" id="LAYZ01000002">
    <property type="protein sequence ID" value="KKK34959.1"/>
    <property type="molecule type" value="Genomic_DNA"/>
</dbReference>
<gene>
    <name evidence="2" type="ORF">WN59_04745</name>
</gene>
<keyword evidence="1" id="KW-1133">Transmembrane helix</keyword>
<protein>
    <recommendedName>
        <fullName evidence="4">Permease</fullName>
    </recommendedName>
</protein>
<evidence type="ECO:0000313" key="3">
    <source>
        <dbReference type="Proteomes" id="UP000034287"/>
    </source>
</evidence>
<dbReference type="STRING" id="1432562.WN59_04745"/>
<dbReference type="OrthoDB" id="2112928at2"/>
<feature type="transmembrane region" description="Helical" evidence="1">
    <location>
        <begin position="42"/>
        <end position="64"/>
    </location>
</feature>
<dbReference type="RefSeq" id="WP_046513441.1">
    <property type="nucleotide sequence ID" value="NZ_LAYZ01000002.1"/>
</dbReference>
<organism evidence="2 3">
    <name type="scientific">Salinicoccus sediminis</name>
    <dbReference type="NCBI Taxonomy" id="1432562"/>
    <lineage>
        <taxon>Bacteria</taxon>
        <taxon>Bacillati</taxon>
        <taxon>Bacillota</taxon>
        <taxon>Bacilli</taxon>
        <taxon>Bacillales</taxon>
        <taxon>Staphylococcaceae</taxon>
        <taxon>Salinicoccus</taxon>
    </lineage>
</organism>
<evidence type="ECO:0008006" key="4">
    <source>
        <dbReference type="Google" id="ProtNLM"/>
    </source>
</evidence>
<feature type="transmembrane region" description="Helical" evidence="1">
    <location>
        <begin position="12"/>
        <end position="30"/>
    </location>
</feature>
<dbReference type="PATRIC" id="fig|1432562.3.peg.935"/>
<sequence>MQREKREPVRNYKIWIVFGIIFILLNPWYFPAGGDPVLIYGVPLWALVIMGVTVLLSLHITYVIKYHWDESDEVPDREEDK</sequence>
<evidence type="ECO:0000313" key="2">
    <source>
        <dbReference type="EMBL" id="KKK34959.1"/>
    </source>
</evidence>
<comment type="caution">
    <text evidence="2">The sequence shown here is derived from an EMBL/GenBank/DDBJ whole genome shotgun (WGS) entry which is preliminary data.</text>
</comment>
<dbReference type="AlphaFoldDB" id="A0A0M2SJU9"/>
<keyword evidence="3" id="KW-1185">Reference proteome</keyword>
<reference evidence="2 3" key="1">
    <citation type="submission" date="2015-04" db="EMBL/GenBank/DDBJ databases">
        <title>Taxonomic description and genome sequence of Salinicoccus sediminis sp. nov., a novel hyper halotolerant bacterium isolated from marine sediment.</title>
        <authorList>
            <person name="Mathan Kumar R."/>
            <person name="Kaur G."/>
            <person name="Kumar N."/>
            <person name="Kumar A."/>
            <person name="Singh N.K."/>
            <person name="Kaur N."/>
            <person name="Mayilraj S."/>
        </authorList>
    </citation>
    <scope>NUCLEOTIDE SEQUENCE [LARGE SCALE GENOMIC DNA]</scope>
    <source>
        <strain evidence="2 3">SV-16</strain>
    </source>
</reference>
<accession>A0A0M2SJU9</accession>
<keyword evidence="1" id="KW-0812">Transmembrane</keyword>
<name>A0A0M2SJU9_9STAP</name>
<evidence type="ECO:0000256" key="1">
    <source>
        <dbReference type="SAM" id="Phobius"/>
    </source>
</evidence>
<proteinExistence type="predicted"/>
<dbReference type="Proteomes" id="UP000034287">
    <property type="component" value="Unassembled WGS sequence"/>
</dbReference>
<keyword evidence="1" id="KW-0472">Membrane</keyword>